<feature type="domain" description="GGDEF" evidence="5">
    <location>
        <begin position="212"/>
        <end position="346"/>
    </location>
</feature>
<dbReference type="GO" id="GO:0043709">
    <property type="term" value="P:cell adhesion involved in single-species biofilm formation"/>
    <property type="evidence" value="ECO:0007669"/>
    <property type="project" value="TreeGrafter"/>
</dbReference>
<dbReference type="SUPFAM" id="SSF55073">
    <property type="entry name" value="Nucleotide cyclase"/>
    <property type="match status" value="1"/>
</dbReference>
<dbReference type="InterPro" id="IPR000160">
    <property type="entry name" value="GGDEF_dom"/>
</dbReference>
<dbReference type="InterPro" id="IPR029787">
    <property type="entry name" value="Nucleotide_cyclase"/>
</dbReference>
<evidence type="ECO:0000256" key="1">
    <source>
        <dbReference type="ARBA" id="ARBA00001946"/>
    </source>
</evidence>
<accession>A0A831RKQ3</accession>
<dbReference type="Proteomes" id="UP000886251">
    <property type="component" value="Unassembled WGS sequence"/>
</dbReference>
<dbReference type="PANTHER" id="PTHR45138">
    <property type="entry name" value="REGULATORY COMPONENTS OF SENSORY TRANSDUCTION SYSTEM"/>
    <property type="match status" value="1"/>
</dbReference>
<protein>
    <recommendedName>
        <fullName evidence="2">diguanylate cyclase</fullName>
        <ecNumber evidence="2">2.7.7.65</ecNumber>
    </recommendedName>
</protein>
<dbReference type="InterPro" id="IPR043128">
    <property type="entry name" value="Rev_trsase/Diguanyl_cyclase"/>
</dbReference>
<dbReference type="SMART" id="SM00267">
    <property type="entry name" value="GGDEF"/>
    <property type="match status" value="1"/>
</dbReference>
<dbReference type="CDD" id="cd01949">
    <property type="entry name" value="GGDEF"/>
    <property type="match status" value="1"/>
</dbReference>
<sequence length="346" mass="38987">MSEQNKRSLDPDPESTAHTLRVAIPLMAKHKVATTPQNFAIWYHYVLGDKPGLKEKIDKLIGDSAAFDEEINRALYQEYLSECNLEQAERIRQEIQEAVSEAAITLQSTGSDANRYGEVLGRFDAGCSTADSIADIHGLLSEVVEETRHMKEAMARMKREFELKSVEMENLRKELEQVRLQASTDALTGLANRATFFDRLRQTVEEAEKEREYFCVVMADIDHFKRVNDTFGHLVGDKVIRFVAETLKQSLKGQDTAARYGGEEFALLLPNTSAENAVVLCDKIRNHIANTNLVRTGTRESLGQITISAGVAQYRFGEEMMDFMQRADQALYVAKENGRNRVVKAS</sequence>
<gene>
    <name evidence="6" type="ORF">ENI96_08360</name>
</gene>
<dbReference type="Gene3D" id="3.30.70.270">
    <property type="match status" value="1"/>
</dbReference>
<dbReference type="FunFam" id="3.30.70.270:FF:000001">
    <property type="entry name" value="Diguanylate cyclase domain protein"/>
    <property type="match status" value="1"/>
</dbReference>
<evidence type="ECO:0000256" key="2">
    <source>
        <dbReference type="ARBA" id="ARBA00012528"/>
    </source>
</evidence>
<proteinExistence type="predicted"/>
<dbReference type="NCBIfam" id="TIGR00254">
    <property type="entry name" value="GGDEF"/>
    <property type="match status" value="1"/>
</dbReference>
<comment type="cofactor">
    <cofactor evidence="1">
        <name>Mg(2+)</name>
        <dbReference type="ChEBI" id="CHEBI:18420"/>
    </cofactor>
</comment>
<dbReference type="InterPro" id="IPR050469">
    <property type="entry name" value="Diguanylate_Cyclase"/>
</dbReference>
<dbReference type="GO" id="GO:0052621">
    <property type="term" value="F:diguanylate cyclase activity"/>
    <property type="evidence" value="ECO:0007669"/>
    <property type="project" value="UniProtKB-EC"/>
</dbReference>
<dbReference type="Pfam" id="PF00990">
    <property type="entry name" value="GGDEF"/>
    <property type="match status" value="1"/>
</dbReference>
<evidence type="ECO:0000259" key="5">
    <source>
        <dbReference type="PROSITE" id="PS50887"/>
    </source>
</evidence>
<feature type="coiled-coil region" evidence="4">
    <location>
        <begin position="154"/>
        <end position="181"/>
    </location>
</feature>
<evidence type="ECO:0000256" key="3">
    <source>
        <dbReference type="ARBA" id="ARBA00034247"/>
    </source>
</evidence>
<dbReference type="PANTHER" id="PTHR45138:SF9">
    <property type="entry name" value="DIGUANYLATE CYCLASE DGCM-RELATED"/>
    <property type="match status" value="1"/>
</dbReference>
<keyword evidence="4" id="KW-0175">Coiled coil</keyword>
<dbReference type="GO" id="GO:1902201">
    <property type="term" value="P:negative regulation of bacterial-type flagellum-dependent cell motility"/>
    <property type="evidence" value="ECO:0007669"/>
    <property type="project" value="TreeGrafter"/>
</dbReference>
<organism evidence="6">
    <name type="scientific">Sedimenticola thiotaurini</name>
    <dbReference type="NCBI Taxonomy" id="1543721"/>
    <lineage>
        <taxon>Bacteria</taxon>
        <taxon>Pseudomonadati</taxon>
        <taxon>Pseudomonadota</taxon>
        <taxon>Gammaproteobacteria</taxon>
        <taxon>Chromatiales</taxon>
        <taxon>Sedimenticolaceae</taxon>
        <taxon>Sedimenticola</taxon>
    </lineage>
</organism>
<name>A0A831RKQ3_9GAMM</name>
<evidence type="ECO:0000313" key="6">
    <source>
        <dbReference type="EMBL" id="HEB96430.1"/>
    </source>
</evidence>
<dbReference type="GO" id="GO:0005886">
    <property type="term" value="C:plasma membrane"/>
    <property type="evidence" value="ECO:0007669"/>
    <property type="project" value="TreeGrafter"/>
</dbReference>
<dbReference type="EC" id="2.7.7.65" evidence="2"/>
<evidence type="ECO:0000256" key="4">
    <source>
        <dbReference type="SAM" id="Coils"/>
    </source>
</evidence>
<dbReference type="PROSITE" id="PS50887">
    <property type="entry name" value="GGDEF"/>
    <property type="match status" value="1"/>
</dbReference>
<comment type="caution">
    <text evidence="6">The sequence shown here is derived from an EMBL/GenBank/DDBJ whole genome shotgun (WGS) entry which is preliminary data.</text>
</comment>
<comment type="catalytic activity">
    <reaction evidence="3">
        <text>2 GTP = 3',3'-c-di-GMP + 2 diphosphate</text>
        <dbReference type="Rhea" id="RHEA:24898"/>
        <dbReference type="ChEBI" id="CHEBI:33019"/>
        <dbReference type="ChEBI" id="CHEBI:37565"/>
        <dbReference type="ChEBI" id="CHEBI:58805"/>
        <dbReference type="EC" id="2.7.7.65"/>
    </reaction>
</comment>
<reference evidence="6" key="1">
    <citation type="journal article" date="2020" name="mSystems">
        <title>Genome- and Community-Level Interaction Insights into Carbon Utilization and Element Cycling Functions of Hydrothermarchaeota in Hydrothermal Sediment.</title>
        <authorList>
            <person name="Zhou Z."/>
            <person name="Liu Y."/>
            <person name="Xu W."/>
            <person name="Pan J."/>
            <person name="Luo Z.H."/>
            <person name="Li M."/>
        </authorList>
    </citation>
    <scope>NUCLEOTIDE SEQUENCE [LARGE SCALE GENOMIC DNA]</scope>
    <source>
        <strain evidence="6">HyVt-443</strain>
    </source>
</reference>
<dbReference type="EMBL" id="DRKP01000095">
    <property type="protein sequence ID" value="HEB96430.1"/>
    <property type="molecule type" value="Genomic_DNA"/>
</dbReference>
<dbReference type="AlphaFoldDB" id="A0A831RKQ3"/>